<name>S8EYQ7_FOMSC</name>
<reference evidence="1 2" key="1">
    <citation type="journal article" date="2012" name="Science">
        <title>The Paleozoic origin of enzymatic lignin decomposition reconstructed from 31 fungal genomes.</title>
        <authorList>
            <person name="Floudas D."/>
            <person name="Binder M."/>
            <person name="Riley R."/>
            <person name="Barry K."/>
            <person name="Blanchette R.A."/>
            <person name="Henrissat B."/>
            <person name="Martinez A.T."/>
            <person name="Otillar R."/>
            <person name="Spatafora J.W."/>
            <person name="Yadav J.S."/>
            <person name="Aerts A."/>
            <person name="Benoit I."/>
            <person name="Boyd A."/>
            <person name="Carlson A."/>
            <person name="Copeland A."/>
            <person name="Coutinho P.M."/>
            <person name="de Vries R.P."/>
            <person name="Ferreira P."/>
            <person name="Findley K."/>
            <person name="Foster B."/>
            <person name="Gaskell J."/>
            <person name="Glotzer D."/>
            <person name="Gorecki P."/>
            <person name="Heitman J."/>
            <person name="Hesse C."/>
            <person name="Hori C."/>
            <person name="Igarashi K."/>
            <person name="Jurgens J.A."/>
            <person name="Kallen N."/>
            <person name="Kersten P."/>
            <person name="Kohler A."/>
            <person name="Kuees U."/>
            <person name="Kumar T.K.A."/>
            <person name="Kuo A."/>
            <person name="LaButti K."/>
            <person name="Larrondo L.F."/>
            <person name="Lindquist E."/>
            <person name="Ling A."/>
            <person name="Lombard V."/>
            <person name="Lucas S."/>
            <person name="Lundell T."/>
            <person name="Martin R."/>
            <person name="McLaughlin D.J."/>
            <person name="Morgenstern I."/>
            <person name="Morin E."/>
            <person name="Murat C."/>
            <person name="Nagy L.G."/>
            <person name="Nolan M."/>
            <person name="Ohm R.A."/>
            <person name="Patyshakuliyeva A."/>
            <person name="Rokas A."/>
            <person name="Ruiz-Duenas F.J."/>
            <person name="Sabat G."/>
            <person name="Salamov A."/>
            <person name="Samejima M."/>
            <person name="Schmutz J."/>
            <person name="Slot J.C."/>
            <person name="St John F."/>
            <person name="Stenlid J."/>
            <person name="Sun H."/>
            <person name="Sun S."/>
            <person name="Syed K."/>
            <person name="Tsang A."/>
            <person name="Wiebenga A."/>
            <person name="Young D."/>
            <person name="Pisabarro A."/>
            <person name="Eastwood D.C."/>
            <person name="Martin F."/>
            <person name="Cullen D."/>
            <person name="Grigoriev I.V."/>
            <person name="Hibbett D.S."/>
        </authorList>
    </citation>
    <scope>NUCLEOTIDE SEQUENCE</scope>
    <source>
        <strain evidence="2">FP-58527</strain>
    </source>
</reference>
<evidence type="ECO:0000313" key="2">
    <source>
        <dbReference type="Proteomes" id="UP000015241"/>
    </source>
</evidence>
<organism evidence="1 2">
    <name type="scientific">Fomitopsis schrenkii</name>
    <name type="common">Brown rot fungus</name>
    <dbReference type="NCBI Taxonomy" id="2126942"/>
    <lineage>
        <taxon>Eukaryota</taxon>
        <taxon>Fungi</taxon>
        <taxon>Dikarya</taxon>
        <taxon>Basidiomycota</taxon>
        <taxon>Agaricomycotina</taxon>
        <taxon>Agaricomycetes</taxon>
        <taxon>Polyporales</taxon>
        <taxon>Fomitopsis</taxon>
    </lineage>
</organism>
<dbReference type="HOGENOM" id="CLU_1722408_0_0_1"/>
<gene>
    <name evidence="1" type="ORF">FOMPIDRAFT_1019899</name>
</gene>
<dbReference type="Proteomes" id="UP000015241">
    <property type="component" value="Unassembled WGS sequence"/>
</dbReference>
<dbReference type="AlphaFoldDB" id="S8EYQ7"/>
<protein>
    <submittedName>
        <fullName evidence="1">Uncharacterized protein</fullName>
    </submittedName>
</protein>
<dbReference type="InParanoid" id="S8EYQ7"/>
<sequence>MKYQHDEVSECFGPDGVLDDDHYIMDDRMSADTQNIALHYPAGAGSVVPANELLPREILGYEQQVPTSSTALYGPADELPDAQQAQYMRVLLDAYSQALEPGIPLTHEDMTIGKLIHNRMQQLQGAAYSEGLSSRDAQYLLYTPEDVPVSPW</sequence>
<dbReference type="EMBL" id="KE504226">
    <property type="protein sequence ID" value="EPS94675.1"/>
    <property type="molecule type" value="Genomic_DNA"/>
</dbReference>
<proteinExistence type="predicted"/>
<keyword evidence="2" id="KW-1185">Reference proteome</keyword>
<accession>S8EYQ7</accession>
<evidence type="ECO:0000313" key="1">
    <source>
        <dbReference type="EMBL" id="EPS94675.1"/>
    </source>
</evidence>